<evidence type="ECO:0000256" key="1">
    <source>
        <dbReference type="SAM" id="MobiDB-lite"/>
    </source>
</evidence>
<reference evidence="2" key="1">
    <citation type="journal article" date="2021" name="G3 (Bethesda)">
        <title>Genomic diversity, chromosomal rearrangements, and interspecies hybridization in the ogataea polymorpha species complex.</title>
        <authorList>
            <person name="Hanson S.J."/>
            <person name="Cinneide E.O."/>
            <person name="Salzberg L.I."/>
            <person name="Wolfe K.H."/>
            <person name="McGowan J."/>
            <person name="Fitzpatrick D.A."/>
            <person name="Matlin K."/>
        </authorList>
    </citation>
    <scope>NUCLEOTIDE SEQUENCE</scope>
    <source>
        <strain evidence="2">61-244</strain>
    </source>
</reference>
<evidence type="ECO:0000313" key="2">
    <source>
        <dbReference type="EMBL" id="KAG7816627.1"/>
    </source>
</evidence>
<dbReference type="EMBL" id="JAHLUX010000010">
    <property type="protein sequence ID" value="KAG7816627.1"/>
    <property type="molecule type" value="Genomic_DNA"/>
</dbReference>
<comment type="caution">
    <text evidence="2">The sequence shown here is derived from an EMBL/GenBank/DDBJ whole genome shotgun (WGS) entry which is preliminary data.</text>
</comment>
<proteinExistence type="predicted"/>
<dbReference type="GeneID" id="66128720"/>
<dbReference type="Proteomes" id="UP001196530">
    <property type="component" value="Unassembled WGS sequence"/>
</dbReference>
<evidence type="ECO:0000313" key="3">
    <source>
        <dbReference type="Proteomes" id="UP001196530"/>
    </source>
</evidence>
<dbReference type="RefSeq" id="XP_043058161.1">
    <property type="nucleotide sequence ID" value="XM_043205392.1"/>
</dbReference>
<dbReference type="AlphaFoldDB" id="A0AAN6I3Q0"/>
<protein>
    <submittedName>
        <fullName evidence="2">Uncharacterized protein</fullName>
    </submittedName>
</protein>
<gene>
    <name evidence="2" type="ORF">KL928_004669</name>
</gene>
<sequence>MRPTIPRLTPGGQLCPGRVQSTRQRGGPAADRGLPHGMAGLSPGRREEHRRRLAQVQAHVGRPQQDERRTGGPAVRADAGGPQRPRRGRIS</sequence>
<organism evidence="2 3">
    <name type="scientific">Pichia angusta</name>
    <name type="common">Yeast</name>
    <name type="synonym">Hansenula polymorpha</name>
    <dbReference type="NCBI Taxonomy" id="870730"/>
    <lineage>
        <taxon>Eukaryota</taxon>
        <taxon>Fungi</taxon>
        <taxon>Dikarya</taxon>
        <taxon>Ascomycota</taxon>
        <taxon>Saccharomycotina</taxon>
        <taxon>Pichiomycetes</taxon>
        <taxon>Pichiales</taxon>
        <taxon>Pichiaceae</taxon>
        <taxon>Ogataea</taxon>
    </lineage>
</organism>
<name>A0AAN6I3Q0_PICAN</name>
<accession>A0AAN6I3Q0</accession>
<feature type="region of interest" description="Disordered" evidence="1">
    <location>
        <begin position="1"/>
        <end position="91"/>
    </location>
</feature>